<dbReference type="GO" id="GO:0006679">
    <property type="term" value="P:glucosylceramide biosynthetic process"/>
    <property type="evidence" value="ECO:0007669"/>
    <property type="project" value="TreeGrafter"/>
</dbReference>
<dbReference type="SUPFAM" id="SSF53448">
    <property type="entry name" value="Nucleotide-diphospho-sugar transferases"/>
    <property type="match status" value="1"/>
</dbReference>
<comment type="pathway">
    <text evidence="3">Sphingolipid metabolism.</text>
</comment>
<dbReference type="InterPro" id="IPR025993">
    <property type="entry name" value="Ceramide_glucosylTrfase"/>
</dbReference>
<evidence type="ECO:0000313" key="12">
    <source>
        <dbReference type="EMBL" id="MQM00142.1"/>
    </source>
</evidence>
<evidence type="ECO:0000256" key="7">
    <source>
        <dbReference type="ARBA" id="ARBA00022679"/>
    </source>
</evidence>
<dbReference type="Pfam" id="PF13506">
    <property type="entry name" value="Glyco_transf_21"/>
    <property type="match status" value="1"/>
</dbReference>
<protein>
    <recommendedName>
        <fullName evidence="5">ceramide glucosyltransferase</fullName>
        <ecNumber evidence="5">2.4.1.80</ecNumber>
    </recommendedName>
</protein>
<dbReference type="EMBL" id="NMUH01002464">
    <property type="protein sequence ID" value="MQM00142.1"/>
    <property type="molecule type" value="Genomic_DNA"/>
</dbReference>
<proteinExistence type="inferred from homology"/>
<evidence type="ECO:0000256" key="1">
    <source>
        <dbReference type="ARBA" id="ARBA00004141"/>
    </source>
</evidence>
<evidence type="ECO:0000256" key="4">
    <source>
        <dbReference type="ARBA" id="ARBA00006739"/>
    </source>
</evidence>
<gene>
    <name evidence="12" type="ORF">Taro_032879</name>
</gene>
<keyword evidence="10 11" id="KW-0472">Membrane</keyword>
<keyword evidence="13" id="KW-1185">Reference proteome</keyword>
<evidence type="ECO:0000256" key="3">
    <source>
        <dbReference type="ARBA" id="ARBA00004991"/>
    </source>
</evidence>
<feature type="transmembrane region" description="Helical" evidence="11">
    <location>
        <begin position="382"/>
        <end position="402"/>
    </location>
</feature>
<keyword evidence="9 11" id="KW-1133">Transmembrane helix</keyword>
<evidence type="ECO:0000256" key="2">
    <source>
        <dbReference type="ARBA" id="ARBA00004760"/>
    </source>
</evidence>
<evidence type="ECO:0000256" key="5">
    <source>
        <dbReference type="ARBA" id="ARBA00012699"/>
    </source>
</evidence>
<keyword evidence="7" id="KW-0808">Transferase</keyword>
<name>A0A843VSF9_COLES</name>
<dbReference type="AlphaFoldDB" id="A0A843VSF9"/>
<evidence type="ECO:0000256" key="6">
    <source>
        <dbReference type="ARBA" id="ARBA00022676"/>
    </source>
</evidence>
<comment type="caution">
    <text evidence="12">The sequence shown here is derived from an EMBL/GenBank/DDBJ whole genome shotgun (WGS) entry which is preliminary data.</text>
</comment>
<sequence length="472" mass="52583">MAGLAAGLDAFLAAASRVCCSPIAIFIQIQGCIICLTLAIGWTFASRVRNDVIRRMKHGIEDGNPFSFICENINDLEHSAQSRLPRVSVIMPLKGFGEHNLQNWRSQITSLYGGPLEFLFVVESVDDPAYHAVSRLISEFQDSIDAKIVVAGLSTTCSQKIHNQLVGVQKMHKDSKYVLFLDDDVRLHPGTIGALTAEMEKNPKIFIQTGYPLDLPSGSLGSYCIYEYHMPCSMGFATGGRTFFLWGGCMMMHADDFRNDLHGVVSGLQNGGYSDDMTLAAIAGAYKRLITSPPVAVFPHPLASDLSFSRYWNYLSKQTFVLESYISKVNWLMNRALFFSHCYLSWGFVWPYFMAAVHLAAALRARYIDYPFKETTASSCGLALVACLATCTILELLSMWNLTKVEIQLCNMLSPEGPRVSLGSYKWGLVFVAMLVDNFLYPISAIRSHFSQSINWSGVRYYLRNGKISKVC</sequence>
<feature type="transmembrane region" description="Helical" evidence="11">
    <location>
        <begin position="343"/>
        <end position="361"/>
    </location>
</feature>
<comment type="subcellular location">
    <subcellularLocation>
        <location evidence="1">Membrane</location>
        <topology evidence="1">Multi-pass membrane protein</topology>
    </subcellularLocation>
</comment>
<comment type="pathway">
    <text evidence="2">Lipid metabolism; sphingolipid metabolism.</text>
</comment>
<dbReference type="GO" id="GO:0016020">
    <property type="term" value="C:membrane"/>
    <property type="evidence" value="ECO:0007669"/>
    <property type="project" value="UniProtKB-SubCell"/>
</dbReference>
<dbReference type="EC" id="2.4.1.80" evidence="5"/>
<comment type="similarity">
    <text evidence="4">Belongs to the glycosyltransferase 2 family.</text>
</comment>
<accession>A0A843VSF9</accession>
<dbReference type="PANTHER" id="PTHR12726">
    <property type="entry name" value="CERAMIDE GLUCOSYLTRANSFERASE"/>
    <property type="match status" value="1"/>
</dbReference>
<evidence type="ECO:0000256" key="10">
    <source>
        <dbReference type="ARBA" id="ARBA00023136"/>
    </source>
</evidence>
<dbReference type="GO" id="GO:0008120">
    <property type="term" value="F:ceramide glucosyltransferase activity"/>
    <property type="evidence" value="ECO:0007669"/>
    <property type="project" value="UniProtKB-EC"/>
</dbReference>
<evidence type="ECO:0000313" key="13">
    <source>
        <dbReference type="Proteomes" id="UP000652761"/>
    </source>
</evidence>
<dbReference type="Proteomes" id="UP000652761">
    <property type="component" value="Unassembled WGS sequence"/>
</dbReference>
<evidence type="ECO:0000256" key="9">
    <source>
        <dbReference type="ARBA" id="ARBA00022989"/>
    </source>
</evidence>
<organism evidence="12 13">
    <name type="scientific">Colocasia esculenta</name>
    <name type="common">Wild taro</name>
    <name type="synonym">Arum esculentum</name>
    <dbReference type="NCBI Taxonomy" id="4460"/>
    <lineage>
        <taxon>Eukaryota</taxon>
        <taxon>Viridiplantae</taxon>
        <taxon>Streptophyta</taxon>
        <taxon>Embryophyta</taxon>
        <taxon>Tracheophyta</taxon>
        <taxon>Spermatophyta</taxon>
        <taxon>Magnoliopsida</taxon>
        <taxon>Liliopsida</taxon>
        <taxon>Araceae</taxon>
        <taxon>Aroideae</taxon>
        <taxon>Colocasieae</taxon>
        <taxon>Colocasia</taxon>
    </lineage>
</organism>
<dbReference type="FunFam" id="3.90.550.10:FF:000086">
    <property type="entry name" value="Putative ceramide glucosyltransferase"/>
    <property type="match status" value="1"/>
</dbReference>
<evidence type="ECO:0000256" key="8">
    <source>
        <dbReference type="ARBA" id="ARBA00022692"/>
    </source>
</evidence>
<evidence type="ECO:0000256" key="11">
    <source>
        <dbReference type="SAM" id="Phobius"/>
    </source>
</evidence>
<dbReference type="PANTHER" id="PTHR12726:SF0">
    <property type="entry name" value="CERAMIDE GLUCOSYLTRANSFERASE"/>
    <property type="match status" value="1"/>
</dbReference>
<dbReference type="OrthoDB" id="1483400at2759"/>
<dbReference type="Gene3D" id="3.90.550.10">
    <property type="entry name" value="Spore Coat Polysaccharide Biosynthesis Protein SpsA, Chain A"/>
    <property type="match status" value="1"/>
</dbReference>
<reference evidence="12" key="1">
    <citation type="submission" date="2017-07" db="EMBL/GenBank/DDBJ databases">
        <title>Taro Niue Genome Assembly and Annotation.</title>
        <authorList>
            <person name="Atibalentja N."/>
            <person name="Keating K."/>
            <person name="Fields C.J."/>
        </authorList>
    </citation>
    <scope>NUCLEOTIDE SEQUENCE</scope>
    <source>
        <strain evidence="12">Niue_2</strain>
        <tissue evidence="12">Leaf</tissue>
    </source>
</reference>
<keyword evidence="6" id="KW-0328">Glycosyltransferase</keyword>
<dbReference type="InterPro" id="IPR029044">
    <property type="entry name" value="Nucleotide-diphossugar_trans"/>
</dbReference>
<keyword evidence="8 11" id="KW-0812">Transmembrane</keyword>
<dbReference type="UniPathway" id="UPA00222"/>